<sequence>MRREDLSLLLARLCPMNVMLDRAGRVTHVGPTLQKLRPETLMIGEPFLDHFALIRPRSVTSMAGLLESTGAKLHLRFRDEPETALKGQIVPLDRGEGAVVNLSFGISILEAVKDYDLSSADFSATDLAIELLYLVEAKSAAMEASRTLNQRLQGAMIAAEERAFTDTLTGLKNRRAMNHILSRLLASGAPFALMHLDLDYFKSVNDTLGHAAGDHVLQHVARLMVEETRNDDTVARIGGDEFVLMFRNLHDRDRLNGIADRLIARLEEPIPFGDDICRISASIGTALSAQFRAPDGAQILHAADIALYAAKRQGKACHRFFDQETLGEIDNEIQAPCHTET</sequence>
<keyword evidence="2" id="KW-0808">Transferase</keyword>
<keyword evidence="2" id="KW-0548">Nucleotidyltransferase</keyword>
<dbReference type="InterPro" id="IPR052163">
    <property type="entry name" value="DGC-Regulatory_Protein"/>
</dbReference>
<comment type="caution">
    <text evidence="2">The sequence shown here is derived from an EMBL/GenBank/DDBJ whole genome shotgun (WGS) entry which is preliminary data.</text>
</comment>
<dbReference type="PANTHER" id="PTHR46663:SF2">
    <property type="entry name" value="GGDEF DOMAIN-CONTAINING PROTEIN"/>
    <property type="match status" value="1"/>
</dbReference>
<organism evidence="2 3">
    <name type="scientific">Lutimaribacter marinistellae</name>
    <dbReference type="NCBI Taxonomy" id="1820329"/>
    <lineage>
        <taxon>Bacteria</taxon>
        <taxon>Pseudomonadati</taxon>
        <taxon>Pseudomonadota</taxon>
        <taxon>Alphaproteobacteria</taxon>
        <taxon>Rhodobacterales</taxon>
        <taxon>Roseobacteraceae</taxon>
        <taxon>Lutimaribacter</taxon>
    </lineage>
</organism>
<reference evidence="3" key="1">
    <citation type="journal article" date="2019" name="Int. J. Syst. Evol. Microbiol.">
        <title>The Global Catalogue of Microorganisms (GCM) 10K type strain sequencing project: providing services to taxonomists for standard genome sequencing and annotation.</title>
        <authorList>
            <consortium name="The Broad Institute Genomics Platform"/>
            <consortium name="The Broad Institute Genome Sequencing Center for Infectious Disease"/>
            <person name="Wu L."/>
            <person name="Ma J."/>
        </authorList>
    </citation>
    <scope>NUCLEOTIDE SEQUENCE [LARGE SCALE GENOMIC DNA]</scope>
    <source>
        <strain evidence="3">KCTC 42911</strain>
    </source>
</reference>
<dbReference type="GO" id="GO:0052621">
    <property type="term" value="F:diguanylate cyclase activity"/>
    <property type="evidence" value="ECO:0007669"/>
    <property type="project" value="UniProtKB-EC"/>
</dbReference>
<dbReference type="Proteomes" id="UP001595629">
    <property type="component" value="Unassembled WGS sequence"/>
</dbReference>
<dbReference type="SMART" id="SM00267">
    <property type="entry name" value="GGDEF"/>
    <property type="match status" value="1"/>
</dbReference>
<dbReference type="SUPFAM" id="SSF55073">
    <property type="entry name" value="Nucleotide cyclase"/>
    <property type="match status" value="1"/>
</dbReference>
<accession>A0ABV7TKN7</accession>
<dbReference type="PROSITE" id="PS50887">
    <property type="entry name" value="GGDEF"/>
    <property type="match status" value="1"/>
</dbReference>
<evidence type="ECO:0000313" key="2">
    <source>
        <dbReference type="EMBL" id="MFC3615768.1"/>
    </source>
</evidence>
<dbReference type="NCBIfam" id="TIGR00254">
    <property type="entry name" value="GGDEF"/>
    <property type="match status" value="1"/>
</dbReference>
<protein>
    <submittedName>
        <fullName evidence="2">Diguanylate cyclase domain-containing protein</fullName>
        <ecNumber evidence="2">2.7.7.65</ecNumber>
    </submittedName>
</protein>
<dbReference type="RefSeq" id="WP_386737036.1">
    <property type="nucleotide sequence ID" value="NZ_JBHRXI010000017.1"/>
</dbReference>
<evidence type="ECO:0000313" key="3">
    <source>
        <dbReference type="Proteomes" id="UP001595629"/>
    </source>
</evidence>
<dbReference type="InterPro" id="IPR029787">
    <property type="entry name" value="Nucleotide_cyclase"/>
</dbReference>
<dbReference type="CDD" id="cd01949">
    <property type="entry name" value="GGDEF"/>
    <property type="match status" value="1"/>
</dbReference>
<dbReference type="Pfam" id="PF00990">
    <property type="entry name" value="GGDEF"/>
    <property type="match status" value="1"/>
</dbReference>
<dbReference type="InterPro" id="IPR043128">
    <property type="entry name" value="Rev_trsase/Diguanyl_cyclase"/>
</dbReference>
<name>A0ABV7TKN7_9RHOB</name>
<dbReference type="InterPro" id="IPR000160">
    <property type="entry name" value="GGDEF_dom"/>
</dbReference>
<dbReference type="PANTHER" id="PTHR46663">
    <property type="entry name" value="DIGUANYLATE CYCLASE DGCT-RELATED"/>
    <property type="match status" value="1"/>
</dbReference>
<dbReference type="EC" id="2.7.7.65" evidence="2"/>
<evidence type="ECO:0000259" key="1">
    <source>
        <dbReference type="PROSITE" id="PS50887"/>
    </source>
</evidence>
<proteinExistence type="predicted"/>
<dbReference type="Gene3D" id="3.30.450.260">
    <property type="entry name" value="Haem NO binding associated domain"/>
    <property type="match status" value="1"/>
</dbReference>
<dbReference type="EMBL" id="JBHRXI010000017">
    <property type="protein sequence ID" value="MFC3615768.1"/>
    <property type="molecule type" value="Genomic_DNA"/>
</dbReference>
<dbReference type="Gene3D" id="3.30.70.270">
    <property type="match status" value="1"/>
</dbReference>
<keyword evidence="3" id="KW-1185">Reference proteome</keyword>
<gene>
    <name evidence="2" type="ORF">ACFORG_18590</name>
</gene>
<dbReference type="InterPro" id="IPR042463">
    <property type="entry name" value="HNOB_dom_associated_sf"/>
</dbReference>
<feature type="domain" description="GGDEF" evidence="1">
    <location>
        <begin position="189"/>
        <end position="323"/>
    </location>
</feature>